<reference evidence="7 8" key="1">
    <citation type="submission" date="2019-07" db="EMBL/GenBank/DDBJ databases">
        <title>Whole genome shotgun sequence of Methylobacterium haplocladii NBRC 107714.</title>
        <authorList>
            <person name="Hosoyama A."/>
            <person name="Uohara A."/>
            <person name="Ohji S."/>
            <person name="Ichikawa N."/>
        </authorList>
    </citation>
    <scope>NUCLEOTIDE SEQUENCE [LARGE SCALE GENOMIC DNA]</scope>
    <source>
        <strain evidence="7 8">NBRC 107714</strain>
    </source>
</reference>
<protein>
    <submittedName>
        <fullName evidence="7">Peptidase S10</fullName>
    </submittedName>
</protein>
<accession>A0A512ITG1</accession>
<keyword evidence="2" id="KW-0645">Protease</keyword>
<keyword evidence="5" id="KW-0325">Glycoprotein</keyword>
<feature type="compositionally biased region" description="Gly residues" evidence="6">
    <location>
        <begin position="16"/>
        <end position="33"/>
    </location>
</feature>
<dbReference type="EMBL" id="BJZT01000037">
    <property type="protein sequence ID" value="GEP00992.1"/>
    <property type="molecule type" value="Genomic_DNA"/>
</dbReference>
<dbReference type="Gene3D" id="3.40.50.1820">
    <property type="entry name" value="alpha/beta hydrolase"/>
    <property type="match status" value="1"/>
</dbReference>
<dbReference type="InterPro" id="IPR001563">
    <property type="entry name" value="Peptidase_S10"/>
</dbReference>
<feature type="region of interest" description="Disordered" evidence="6">
    <location>
        <begin position="1"/>
        <end position="51"/>
    </location>
</feature>
<dbReference type="Proteomes" id="UP000321258">
    <property type="component" value="Unassembled WGS sequence"/>
</dbReference>
<evidence type="ECO:0000256" key="6">
    <source>
        <dbReference type="SAM" id="MobiDB-lite"/>
    </source>
</evidence>
<dbReference type="SUPFAM" id="SSF53474">
    <property type="entry name" value="alpha/beta-Hydrolases"/>
    <property type="match status" value="1"/>
</dbReference>
<sequence>MSNLRAPRETPLPSAGEGGPRSGPGEGSDGSGEGAPLSRPSLTRGPPSPAEGGGFFRAILSACVVLAIALSPLPSSAQHAPPDAARKAPERGGESRSEGRKLPADATTEHSLALPGGRTITFTATAGSLGLVDESGKLQAEIAFIAFVKKGSREKIAGRPVSFAINGGPGAASAYLNIGAIGPWRLPSDGPSISPSQTIALQPNAETWLDFTDLVFIDPVGTGYSRAADGDGKSYWSVDGDASVLASSIARYLRQNDRMASPKFYVGESYGGFRGPLIAAKLQEDIGVGLSGLVLLSPVLDFAWLQSARTTPWGFVTRLPSFAAAALERSGTRPTPSLMAEAERYASGDYIADLLKGPGDPQAVARLAEKVSALTGLDPEVVRRQAGRPTAGSYQREIGRDLGRVSSAYDASVTGWDPDPTAPQANFEDPVLTGLQAPLTSAMIDLYTNTLNWRVTNMRYELLNGAVNRSWSWGSGRSAPEAMGALKGILSLDGSLRILVAHGYTDLVTPYFTSKILIDQMPPYGTGERLKLAVYPGGHMFYARAESRAAFHADAADLYLRALQDRSDGTAAATGSRHDRPQERPTP</sequence>
<evidence type="ECO:0000256" key="3">
    <source>
        <dbReference type="ARBA" id="ARBA00022729"/>
    </source>
</evidence>
<gene>
    <name evidence="7" type="ORF">MHA02_33790</name>
</gene>
<feature type="region of interest" description="Disordered" evidence="6">
    <location>
        <begin position="75"/>
        <end position="113"/>
    </location>
</feature>
<feature type="region of interest" description="Disordered" evidence="6">
    <location>
        <begin position="568"/>
        <end position="587"/>
    </location>
</feature>
<feature type="compositionally biased region" description="Basic and acidic residues" evidence="6">
    <location>
        <begin position="84"/>
        <end position="103"/>
    </location>
</feature>
<keyword evidence="4" id="KW-0378">Hydrolase</keyword>
<name>A0A512ITG1_9HYPH</name>
<dbReference type="GO" id="GO:0006508">
    <property type="term" value="P:proteolysis"/>
    <property type="evidence" value="ECO:0007669"/>
    <property type="project" value="UniProtKB-KW"/>
</dbReference>
<feature type="compositionally biased region" description="Basic and acidic residues" evidence="6">
    <location>
        <begin position="576"/>
        <end position="587"/>
    </location>
</feature>
<evidence type="ECO:0000313" key="7">
    <source>
        <dbReference type="EMBL" id="GEP00992.1"/>
    </source>
</evidence>
<dbReference type="Pfam" id="PF00450">
    <property type="entry name" value="Peptidase_S10"/>
    <property type="match status" value="1"/>
</dbReference>
<dbReference type="PANTHER" id="PTHR11802:SF3">
    <property type="entry name" value="RETINOID-INDUCIBLE SERINE CARBOXYPEPTIDASE"/>
    <property type="match status" value="1"/>
</dbReference>
<evidence type="ECO:0000256" key="5">
    <source>
        <dbReference type="ARBA" id="ARBA00023180"/>
    </source>
</evidence>
<keyword evidence="8" id="KW-1185">Reference proteome</keyword>
<dbReference type="GO" id="GO:0004185">
    <property type="term" value="F:serine-type carboxypeptidase activity"/>
    <property type="evidence" value="ECO:0007669"/>
    <property type="project" value="InterPro"/>
</dbReference>
<evidence type="ECO:0000256" key="4">
    <source>
        <dbReference type="ARBA" id="ARBA00022801"/>
    </source>
</evidence>
<dbReference type="PANTHER" id="PTHR11802">
    <property type="entry name" value="SERINE PROTEASE FAMILY S10 SERINE CARBOXYPEPTIDASE"/>
    <property type="match status" value="1"/>
</dbReference>
<dbReference type="AlphaFoldDB" id="A0A512ITG1"/>
<keyword evidence="1" id="KW-0121">Carboxypeptidase</keyword>
<evidence type="ECO:0000313" key="8">
    <source>
        <dbReference type="Proteomes" id="UP000321258"/>
    </source>
</evidence>
<keyword evidence="3" id="KW-0732">Signal</keyword>
<dbReference type="InterPro" id="IPR029058">
    <property type="entry name" value="AB_hydrolase_fold"/>
</dbReference>
<evidence type="ECO:0000256" key="2">
    <source>
        <dbReference type="ARBA" id="ARBA00022670"/>
    </source>
</evidence>
<comment type="caution">
    <text evidence="7">The sequence shown here is derived from an EMBL/GenBank/DDBJ whole genome shotgun (WGS) entry which is preliminary data.</text>
</comment>
<evidence type="ECO:0000256" key="1">
    <source>
        <dbReference type="ARBA" id="ARBA00022645"/>
    </source>
</evidence>
<proteinExistence type="predicted"/>
<organism evidence="7 8">
    <name type="scientific">Methylobacterium haplocladii</name>
    <dbReference type="NCBI Taxonomy" id="1176176"/>
    <lineage>
        <taxon>Bacteria</taxon>
        <taxon>Pseudomonadati</taxon>
        <taxon>Pseudomonadota</taxon>
        <taxon>Alphaproteobacteria</taxon>
        <taxon>Hyphomicrobiales</taxon>
        <taxon>Methylobacteriaceae</taxon>
        <taxon>Methylobacterium</taxon>
    </lineage>
</organism>